<dbReference type="AlphaFoldDB" id="A0A0F8ZXN8"/>
<gene>
    <name evidence="1" type="ORF">LCGC14_2640910</name>
</gene>
<sequence>MGKITGSESRIFDLDLGSPALGLVADIHAAVTDDGTEQTITTGFTDPPTPRVLTATSGGTATDIKAIQVTVNGTDEFDAVLQEVLPVFTVNTATTVTGSKVFKTITSMVIPAHDGTEATTSLGSGDTLGLGILLTRNSVLGTFFGGVRESTLPTVNFNAADIESNSILLNSALDGSAVLVDYYEPSPV</sequence>
<comment type="caution">
    <text evidence="1">The sequence shown here is derived from an EMBL/GenBank/DDBJ whole genome shotgun (WGS) entry which is preliminary data.</text>
</comment>
<proteinExistence type="predicted"/>
<dbReference type="EMBL" id="LAZR01045544">
    <property type="protein sequence ID" value="KKK98623.1"/>
    <property type="molecule type" value="Genomic_DNA"/>
</dbReference>
<organism evidence="1">
    <name type="scientific">marine sediment metagenome</name>
    <dbReference type="NCBI Taxonomy" id="412755"/>
    <lineage>
        <taxon>unclassified sequences</taxon>
        <taxon>metagenomes</taxon>
        <taxon>ecological metagenomes</taxon>
    </lineage>
</organism>
<evidence type="ECO:0000313" key="1">
    <source>
        <dbReference type="EMBL" id="KKK98623.1"/>
    </source>
</evidence>
<protein>
    <submittedName>
        <fullName evidence="1">Uncharacterized protein</fullName>
    </submittedName>
</protein>
<reference evidence="1" key="1">
    <citation type="journal article" date="2015" name="Nature">
        <title>Complex archaea that bridge the gap between prokaryotes and eukaryotes.</title>
        <authorList>
            <person name="Spang A."/>
            <person name="Saw J.H."/>
            <person name="Jorgensen S.L."/>
            <person name="Zaremba-Niedzwiedzka K."/>
            <person name="Martijn J."/>
            <person name="Lind A.E."/>
            <person name="van Eijk R."/>
            <person name="Schleper C."/>
            <person name="Guy L."/>
            <person name="Ettema T.J."/>
        </authorList>
    </citation>
    <scope>NUCLEOTIDE SEQUENCE</scope>
</reference>
<name>A0A0F8ZXN8_9ZZZZ</name>
<accession>A0A0F8ZXN8</accession>